<dbReference type="Proteomes" id="UP001178507">
    <property type="component" value="Unassembled WGS sequence"/>
</dbReference>
<keyword evidence="1" id="KW-0862">Zinc</keyword>
<evidence type="ECO:0000313" key="3">
    <source>
        <dbReference type="EMBL" id="CAJ1396131.1"/>
    </source>
</evidence>
<keyword evidence="1" id="KW-0863">Zinc-finger</keyword>
<dbReference type="GO" id="GO:0008270">
    <property type="term" value="F:zinc ion binding"/>
    <property type="evidence" value="ECO:0007669"/>
    <property type="project" value="UniProtKB-KW"/>
</dbReference>
<dbReference type="PROSITE" id="PS50103">
    <property type="entry name" value="ZF_C3H1"/>
    <property type="match status" value="1"/>
</dbReference>
<proteinExistence type="predicted"/>
<feature type="zinc finger region" description="C3H1-type" evidence="1">
    <location>
        <begin position="249"/>
        <end position="276"/>
    </location>
</feature>
<accession>A0AA36IYV5</accession>
<evidence type="ECO:0000256" key="1">
    <source>
        <dbReference type="PROSITE-ProRule" id="PRU00723"/>
    </source>
</evidence>
<gene>
    <name evidence="3" type="ORF">EVOR1521_LOCUS20408</name>
</gene>
<organism evidence="3 4">
    <name type="scientific">Effrenium voratum</name>
    <dbReference type="NCBI Taxonomy" id="2562239"/>
    <lineage>
        <taxon>Eukaryota</taxon>
        <taxon>Sar</taxon>
        <taxon>Alveolata</taxon>
        <taxon>Dinophyceae</taxon>
        <taxon>Suessiales</taxon>
        <taxon>Symbiodiniaceae</taxon>
        <taxon>Effrenium</taxon>
    </lineage>
</organism>
<evidence type="ECO:0000313" key="4">
    <source>
        <dbReference type="Proteomes" id="UP001178507"/>
    </source>
</evidence>
<feature type="domain" description="C3H1-type" evidence="2">
    <location>
        <begin position="249"/>
        <end position="276"/>
    </location>
</feature>
<evidence type="ECO:0000259" key="2">
    <source>
        <dbReference type="PROSITE" id="PS50103"/>
    </source>
</evidence>
<dbReference type="AlphaFoldDB" id="A0AA36IYV5"/>
<protein>
    <recommendedName>
        <fullName evidence="2">C3H1-type domain-containing protein</fullName>
    </recommendedName>
</protein>
<dbReference type="InterPro" id="IPR000571">
    <property type="entry name" value="Znf_CCCH"/>
</dbReference>
<keyword evidence="1" id="KW-0479">Metal-binding</keyword>
<name>A0AA36IYV5_9DINO</name>
<keyword evidence="4" id="KW-1185">Reference proteome</keyword>
<sequence length="397" mass="43791">MLSVLAATAPTVTQRPTHLSKRRELLNGLSEPRLMAAAPLALLRHQVQRGLGVAGAMVAPVGPAVFLLVCLRRGACKELDSFHIFISLRSYAEPSGLTSAKIVVYSMADLRLAKFESCLPLGQEGVLDMAVIMSRHVAQRHRFCFIDVEECISFPEMPKEKSQRASSARPLSRPERLSISALAQRAQQLHTMLRLKRGEAPVCERFSTSDSSATEASATAEEVATEQGTQETIFAEGQWPSPGSMGHPEICRRSCMHFIAGACSSGAQCQYCHLPHHHRPAHLDKRQRELLRSLSEPQLMALLLWHLEAKARTHGFLPEAAELLALLRHKGRLAPGQRPEPSPVPRKAWPKFECMIQKMAFQDLVGLAMKSRTSSQDFVDDLAAAMGRMRGTLLASE</sequence>
<dbReference type="EMBL" id="CAUJNA010003219">
    <property type="protein sequence ID" value="CAJ1396131.1"/>
    <property type="molecule type" value="Genomic_DNA"/>
</dbReference>
<reference evidence="3" key="1">
    <citation type="submission" date="2023-08" db="EMBL/GenBank/DDBJ databases">
        <authorList>
            <person name="Chen Y."/>
            <person name="Shah S."/>
            <person name="Dougan E. K."/>
            <person name="Thang M."/>
            <person name="Chan C."/>
        </authorList>
    </citation>
    <scope>NUCLEOTIDE SEQUENCE</scope>
</reference>
<comment type="caution">
    <text evidence="3">The sequence shown here is derived from an EMBL/GenBank/DDBJ whole genome shotgun (WGS) entry which is preliminary data.</text>
</comment>